<dbReference type="SUPFAM" id="SSF51905">
    <property type="entry name" value="FAD/NAD(P)-binding domain"/>
    <property type="match status" value="1"/>
</dbReference>
<dbReference type="GO" id="GO:0005737">
    <property type="term" value="C:cytoplasm"/>
    <property type="evidence" value="ECO:0007669"/>
    <property type="project" value="TreeGrafter"/>
</dbReference>
<gene>
    <name evidence="3" type="ORF">AABB28_13505</name>
</gene>
<dbReference type="EMBL" id="CP151762">
    <property type="protein sequence ID" value="WZU62876.1"/>
    <property type="molecule type" value="Genomic_DNA"/>
</dbReference>
<dbReference type="RefSeq" id="WP_342069272.1">
    <property type="nucleotide sequence ID" value="NZ_CP151762.1"/>
</dbReference>
<dbReference type="Gene3D" id="3.30.9.10">
    <property type="entry name" value="D-Amino Acid Oxidase, subunit A, domain 2"/>
    <property type="match status" value="1"/>
</dbReference>
<evidence type="ECO:0000313" key="4">
    <source>
        <dbReference type="Proteomes" id="UP001451782"/>
    </source>
</evidence>
<dbReference type="PRINTS" id="PR00420">
    <property type="entry name" value="RNGMNOXGNASE"/>
</dbReference>
<sequence length="375" mass="39500">MPKIDVIVIGGGVTGLLAALTLANAGASVTLIDEGVNAGSDANAGSLHVQMQSRFMRLYPEQVPNVEAALPFYRAAAEEWVQLDGALGGVELVRKGGLMLAETEEQLGFLAQKAERETAQGLSVDILNRSELDKIAPWLGPQIIGAELCHDEGKLNPLIANRLLRERIQSAGVVRCPHRVMQIRTTPDGVAVETPENTLTADRVIVAAAWGAGPLVADFGVSVPTKAEPLHMNITEAAAPCINHLVQHAERSITLKQFGTGQIVIGGGWPATGTGRNTMPAVRPDSMLCNVALAARLAPAISNLRVIRTWAGMNTTIDGASVIGPLPSAGRVIMAIPGDAGYTLGPLVGRIAAQMALGRQPDIDVERFSASRFCD</sequence>
<dbReference type="Gene3D" id="3.50.50.60">
    <property type="entry name" value="FAD/NAD(P)-binding domain"/>
    <property type="match status" value="1"/>
</dbReference>
<dbReference type="PANTHER" id="PTHR13847">
    <property type="entry name" value="SARCOSINE DEHYDROGENASE-RELATED"/>
    <property type="match status" value="1"/>
</dbReference>
<proteinExistence type="predicted"/>
<dbReference type="InterPro" id="IPR006076">
    <property type="entry name" value="FAD-dep_OxRdtase"/>
</dbReference>
<evidence type="ECO:0000256" key="1">
    <source>
        <dbReference type="ARBA" id="ARBA00023002"/>
    </source>
</evidence>
<protein>
    <submittedName>
        <fullName evidence="3">FAD-dependent oxidoreductase</fullName>
        <ecNumber evidence="3">1.-.-.-</ecNumber>
    </submittedName>
</protein>
<dbReference type="KEGG" id="yag:AABB28_13505"/>
<reference evidence="3 4" key="1">
    <citation type="submission" date="2024-04" db="EMBL/GenBank/DDBJ databases">
        <title>Phylogenomic analyses of a clade within the roseobacter group suggest taxonomic reassignments of species of the genera Aestuariivita, Citreicella, Loktanella, Nautella, Pelagibaca, Ruegeria, Thalassobius, Thiobacimonas and Tropicibacter, and the proposal o.</title>
        <authorList>
            <person name="Jeon C.O."/>
        </authorList>
    </citation>
    <scope>NUCLEOTIDE SEQUENCE [LARGE SCALE GENOMIC DNA]</scope>
    <source>
        <strain evidence="3 4">G8-12</strain>
    </source>
</reference>
<evidence type="ECO:0000259" key="2">
    <source>
        <dbReference type="Pfam" id="PF01266"/>
    </source>
</evidence>
<dbReference type="Proteomes" id="UP001451782">
    <property type="component" value="Chromosome"/>
</dbReference>
<dbReference type="AlphaFoldDB" id="A0AAN0M792"/>
<dbReference type="EC" id="1.-.-.-" evidence="3"/>
<organism evidence="3 4">
    <name type="scientific">Yoonia algicola</name>
    <dbReference type="NCBI Taxonomy" id="3137368"/>
    <lineage>
        <taxon>Bacteria</taxon>
        <taxon>Pseudomonadati</taxon>
        <taxon>Pseudomonadota</taxon>
        <taxon>Alphaproteobacteria</taxon>
        <taxon>Rhodobacterales</taxon>
        <taxon>Paracoccaceae</taxon>
        <taxon>Yoonia</taxon>
    </lineage>
</organism>
<keyword evidence="4" id="KW-1185">Reference proteome</keyword>
<feature type="domain" description="FAD dependent oxidoreductase" evidence="2">
    <location>
        <begin position="5"/>
        <end position="355"/>
    </location>
</feature>
<accession>A0AAN0M792</accession>
<evidence type="ECO:0000313" key="3">
    <source>
        <dbReference type="EMBL" id="WZU62876.1"/>
    </source>
</evidence>
<dbReference type="GO" id="GO:0016491">
    <property type="term" value="F:oxidoreductase activity"/>
    <property type="evidence" value="ECO:0007669"/>
    <property type="project" value="UniProtKB-KW"/>
</dbReference>
<dbReference type="InterPro" id="IPR036188">
    <property type="entry name" value="FAD/NAD-bd_sf"/>
</dbReference>
<name>A0AAN0M792_9RHOB</name>
<dbReference type="Pfam" id="PF01266">
    <property type="entry name" value="DAO"/>
    <property type="match status" value="1"/>
</dbReference>
<keyword evidence="1 3" id="KW-0560">Oxidoreductase</keyword>